<dbReference type="PANTHER" id="PTHR21227">
    <property type="entry name" value="TRNA-SPLICING ENDONUCLEASE SUBUNIT SEN2"/>
    <property type="match status" value="1"/>
</dbReference>
<dbReference type="InterPro" id="IPR006677">
    <property type="entry name" value="tRNA_intron_Endonuc_cat-like"/>
</dbReference>
<evidence type="ECO:0000256" key="4">
    <source>
        <dbReference type="SAM" id="MobiDB-lite"/>
    </source>
</evidence>
<feature type="compositionally biased region" description="Basic and acidic residues" evidence="4">
    <location>
        <begin position="256"/>
        <end position="268"/>
    </location>
</feature>
<name>A0A9W6TF03_9STRA</name>
<comment type="similarity">
    <text evidence="1">Belongs to the tRNA-intron endonuclease family.</text>
</comment>
<feature type="domain" description="tRNA intron endonuclease catalytic" evidence="5">
    <location>
        <begin position="14"/>
        <end position="92"/>
    </location>
</feature>
<sequence>MVSSAVTGSCSATFERNFVVYQHFRRLGWTPKPGLNYGAQYVLYRGSAAEFHSEYVVYVQDSGAASSWNTIQSLTRIAADVKKTVLLCTVTVDQASTTSSGASDAGANAVCTSISDLTFGEYIFHGVQYSMEAIAIRFWDVSIADAAESYTFQPQPVLLKKAKAAKKKNRVKRPKRQQEGDHNLFQYKPDRRAQHQTSVQEEARKGADEVLLVGVNTFTHEDDRQRTKVSVAESEDQHAEHRPNITLKPPFLDNADNDRHEDETRQNRDPNVAGSKAEAVVHNKSPDTVADGEKREQDQRPPPAFLQRREVVCLDLCDERRPHRQTCEEDGQDQRLQVPHFPQDGPLRRCGSSDTERVAAGLPLFQQRRALRELHAAVRLPQQILLGDLEPHDLVERADAKSDGERARVEVDERRRQQLVRREHELGQVSVQTADERAEPHAELEALLHALRVLRHERDGGAVDEGGGDGGHGGAAQHCGRIGVLGREEEVGRGHEGEHEQLPHEAADDAALVPGLAEEHDDDAQEDEVGVHEGGGERELDVVVGEEQLPNHMRANTSNIEILFDNWKKIWPLQRYFWFE</sequence>
<dbReference type="AlphaFoldDB" id="A0A9W6TF03"/>
<feature type="compositionally biased region" description="Basic residues" evidence="4">
    <location>
        <begin position="164"/>
        <end position="175"/>
    </location>
</feature>
<dbReference type="OrthoDB" id="10249562at2759"/>
<dbReference type="PANTHER" id="PTHR21227:SF0">
    <property type="entry name" value="TRNA-SPLICING ENDONUCLEASE SUBUNIT SEN2"/>
    <property type="match status" value="1"/>
</dbReference>
<feature type="region of interest" description="Disordered" evidence="4">
    <location>
        <begin position="328"/>
        <end position="352"/>
    </location>
</feature>
<dbReference type="InterPro" id="IPR011856">
    <property type="entry name" value="tRNA_endonuc-like_dom_sf"/>
</dbReference>
<gene>
    <name evidence="6" type="ORF">Plil01_000264500</name>
</gene>
<dbReference type="GO" id="GO:0000214">
    <property type="term" value="C:tRNA-intron endonuclease complex"/>
    <property type="evidence" value="ECO:0007669"/>
    <property type="project" value="TreeGrafter"/>
</dbReference>
<dbReference type="Pfam" id="PF01974">
    <property type="entry name" value="tRNA_int_endo"/>
    <property type="match status" value="1"/>
</dbReference>
<feature type="compositionally biased region" description="Basic and acidic residues" evidence="4">
    <location>
        <begin position="279"/>
        <end position="299"/>
    </location>
</feature>
<dbReference type="GO" id="GO:0005737">
    <property type="term" value="C:cytoplasm"/>
    <property type="evidence" value="ECO:0007669"/>
    <property type="project" value="TreeGrafter"/>
</dbReference>
<dbReference type="GO" id="GO:0003676">
    <property type="term" value="F:nucleic acid binding"/>
    <property type="evidence" value="ECO:0007669"/>
    <property type="project" value="InterPro"/>
</dbReference>
<proteinExistence type="inferred from homology"/>
<evidence type="ECO:0000259" key="5">
    <source>
        <dbReference type="Pfam" id="PF01974"/>
    </source>
</evidence>
<dbReference type="InterPro" id="IPR006676">
    <property type="entry name" value="tRNA_splic"/>
</dbReference>
<evidence type="ECO:0000256" key="2">
    <source>
        <dbReference type="ARBA" id="ARBA00012573"/>
    </source>
</evidence>
<reference evidence="6" key="1">
    <citation type="submission" date="2023-04" db="EMBL/GenBank/DDBJ databases">
        <title>Phytophthora lilii NBRC 32176.</title>
        <authorList>
            <person name="Ichikawa N."/>
            <person name="Sato H."/>
            <person name="Tonouchi N."/>
        </authorList>
    </citation>
    <scope>NUCLEOTIDE SEQUENCE</scope>
    <source>
        <strain evidence="6">NBRC 32176</strain>
    </source>
</reference>
<dbReference type="Gene3D" id="3.40.1350.10">
    <property type="match status" value="1"/>
</dbReference>
<feature type="region of interest" description="Disordered" evidence="4">
    <location>
        <begin position="164"/>
        <end position="305"/>
    </location>
</feature>
<dbReference type="GO" id="GO:0000379">
    <property type="term" value="P:tRNA-type intron splice site recognition and cleavage"/>
    <property type="evidence" value="ECO:0007669"/>
    <property type="project" value="TreeGrafter"/>
</dbReference>
<dbReference type="CDD" id="cd22363">
    <property type="entry name" value="tRNA-intron_lyase_C"/>
    <property type="match status" value="1"/>
</dbReference>
<evidence type="ECO:0000313" key="6">
    <source>
        <dbReference type="EMBL" id="GMF11982.1"/>
    </source>
</evidence>
<feature type="compositionally biased region" description="Basic and acidic residues" evidence="4">
    <location>
        <begin position="176"/>
        <end position="193"/>
    </location>
</feature>
<dbReference type="SUPFAM" id="SSF53032">
    <property type="entry name" value="tRNA-intron endonuclease catalytic domain-like"/>
    <property type="match status" value="1"/>
</dbReference>
<comment type="catalytic activity">
    <reaction evidence="3">
        <text>pretRNA = a 3'-half-tRNA molecule with a 5'-OH end + a 5'-half-tRNA molecule with a 2',3'-cyclic phosphate end + an intron with a 2',3'-cyclic phosphate and a 5'-hydroxyl terminus.</text>
        <dbReference type="EC" id="4.6.1.16"/>
    </reaction>
</comment>
<dbReference type="EMBL" id="BSXW01000096">
    <property type="protein sequence ID" value="GMF11982.1"/>
    <property type="molecule type" value="Genomic_DNA"/>
</dbReference>
<protein>
    <recommendedName>
        <fullName evidence="2">tRNA-intron lyase</fullName>
        <ecNumber evidence="2">4.6.1.16</ecNumber>
    </recommendedName>
</protein>
<accession>A0A9W6TF03</accession>
<comment type="caution">
    <text evidence="6">The sequence shown here is derived from an EMBL/GenBank/DDBJ whole genome shotgun (WGS) entry which is preliminary data.</text>
</comment>
<organism evidence="6 7">
    <name type="scientific">Phytophthora lilii</name>
    <dbReference type="NCBI Taxonomy" id="2077276"/>
    <lineage>
        <taxon>Eukaryota</taxon>
        <taxon>Sar</taxon>
        <taxon>Stramenopiles</taxon>
        <taxon>Oomycota</taxon>
        <taxon>Peronosporomycetes</taxon>
        <taxon>Peronosporales</taxon>
        <taxon>Peronosporaceae</taxon>
        <taxon>Phytophthora</taxon>
    </lineage>
</organism>
<dbReference type="EC" id="4.6.1.16" evidence="2"/>
<evidence type="ECO:0000313" key="7">
    <source>
        <dbReference type="Proteomes" id="UP001165083"/>
    </source>
</evidence>
<evidence type="ECO:0000256" key="3">
    <source>
        <dbReference type="ARBA" id="ARBA00034031"/>
    </source>
</evidence>
<keyword evidence="7" id="KW-1185">Reference proteome</keyword>
<evidence type="ECO:0000256" key="1">
    <source>
        <dbReference type="ARBA" id="ARBA00008078"/>
    </source>
</evidence>
<dbReference type="GO" id="GO:0000213">
    <property type="term" value="F:tRNA-intron lyase activity"/>
    <property type="evidence" value="ECO:0007669"/>
    <property type="project" value="UniProtKB-EC"/>
</dbReference>
<dbReference type="InterPro" id="IPR036167">
    <property type="entry name" value="tRNA_intron_Endo_cat-like_sf"/>
</dbReference>
<dbReference type="Proteomes" id="UP001165083">
    <property type="component" value="Unassembled WGS sequence"/>
</dbReference>